<reference evidence="2 3" key="1">
    <citation type="submission" date="2018-12" db="EMBL/GenBank/DDBJ databases">
        <authorList>
            <consortium name="Pathogen Informatics"/>
        </authorList>
    </citation>
    <scope>NUCLEOTIDE SEQUENCE [LARGE SCALE GENOMIC DNA]</scope>
    <source>
        <strain evidence="2 3">NCTC13193</strain>
    </source>
</reference>
<feature type="domain" description="Spore coat protein U/FanG" evidence="1">
    <location>
        <begin position="192"/>
        <end position="323"/>
    </location>
</feature>
<organism evidence="2 3">
    <name type="scientific">Serratia fonticola</name>
    <dbReference type="NCBI Taxonomy" id="47917"/>
    <lineage>
        <taxon>Bacteria</taxon>
        <taxon>Pseudomonadati</taxon>
        <taxon>Pseudomonadota</taxon>
        <taxon>Gammaproteobacteria</taxon>
        <taxon>Enterobacterales</taxon>
        <taxon>Yersiniaceae</taxon>
        <taxon>Serratia</taxon>
    </lineage>
</organism>
<accession>A0A3S4YV24</accession>
<dbReference type="SMART" id="SM00972">
    <property type="entry name" value="SCPU"/>
    <property type="match status" value="2"/>
</dbReference>
<feature type="domain" description="Spore coat protein U/FanG" evidence="1">
    <location>
        <begin position="19"/>
        <end position="162"/>
    </location>
</feature>
<dbReference type="PROSITE" id="PS51257">
    <property type="entry name" value="PROKAR_LIPOPROTEIN"/>
    <property type="match status" value="1"/>
</dbReference>
<evidence type="ECO:0000259" key="1">
    <source>
        <dbReference type="Pfam" id="PF05229"/>
    </source>
</evidence>
<sequence length="326" mass="33720">MIMLLRWMRAGLASLLLVGVMPFGWAGCTAPATAGSLGTQNSFDVSSTPLTTSVSSGLKCTGGLLNIGGTNTITATIGSTLHPNGTQPRLYSAATGQYLPYSLCQDGGCSTLYNQGSVITWSSTTALGLLGLFTGPSSTLPIFIRPQMNSNLAAGTYTDTIPIAWTWNICSVAIGTLLCLADTGSIPTGSYINLSLVVSNYCYIDSAPNVGFGSAALPSGLTTIVSNTLSVRCTLNASYSVNLTSSVASSGQYRQMAYTAPVSGTTSYIQYQLFKGDSTVWTAATNSNATGTGTSQSFPYTASVNLSQNNQPAGVYSDTVTVTVAY</sequence>
<dbReference type="AlphaFoldDB" id="A0A3S4YV24"/>
<dbReference type="PANTHER" id="PTHR37089">
    <property type="entry name" value="PROTEIN U-RELATED"/>
    <property type="match status" value="1"/>
</dbReference>
<dbReference type="PANTHER" id="PTHR37089:SF1">
    <property type="entry name" value="MEMBRANE PROTEIN"/>
    <property type="match status" value="1"/>
</dbReference>
<name>A0A3S4YV24_SERFO</name>
<evidence type="ECO:0000313" key="2">
    <source>
        <dbReference type="EMBL" id="VEI69110.1"/>
    </source>
</evidence>
<dbReference type="Pfam" id="PF05229">
    <property type="entry name" value="SCPU"/>
    <property type="match status" value="2"/>
</dbReference>
<gene>
    <name evidence="2" type="ORF">NCTC13193_02550</name>
</gene>
<dbReference type="EMBL" id="LR134492">
    <property type="protein sequence ID" value="VEI69110.1"/>
    <property type="molecule type" value="Genomic_DNA"/>
</dbReference>
<dbReference type="InterPro" id="IPR007893">
    <property type="entry name" value="Spore_coat_U/FanG"/>
</dbReference>
<dbReference type="Proteomes" id="UP000270487">
    <property type="component" value="Chromosome"/>
</dbReference>
<protein>
    <submittedName>
        <fullName evidence="2">Uncharacterized secreted protein</fullName>
    </submittedName>
</protein>
<evidence type="ECO:0000313" key="3">
    <source>
        <dbReference type="Proteomes" id="UP000270487"/>
    </source>
</evidence>
<proteinExistence type="predicted"/>
<dbReference type="InterPro" id="IPR053167">
    <property type="entry name" value="Spore_coat_component"/>
</dbReference>